<dbReference type="EMBL" id="VSKL01000002">
    <property type="protein sequence ID" value="TYB73250.1"/>
    <property type="molecule type" value="Genomic_DNA"/>
</dbReference>
<accession>A0A5D0QVR4</accession>
<keyword evidence="2" id="KW-1185">Reference proteome</keyword>
<organism evidence="1 2">
    <name type="scientific">Bizionia algoritergicola</name>
    <dbReference type="NCBI Taxonomy" id="291187"/>
    <lineage>
        <taxon>Bacteria</taxon>
        <taxon>Pseudomonadati</taxon>
        <taxon>Bacteroidota</taxon>
        <taxon>Flavobacteriia</taxon>
        <taxon>Flavobacteriales</taxon>
        <taxon>Flavobacteriaceae</taxon>
        <taxon>Bizionia</taxon>
    </lineage>
</organism>
<name>A0A5D0QVR4_9FLAO</name>
<comment type="caution">
    <text evidence="1">The sequence shown here is derived from an EMBL/GenBank/DDBJ whole genome shotgun (WGS) entry which is preliminary data.</text>
</comment>
<evidence type="ECO:0000313" key="2">
    <source>
        <dbReference type="Proteomes" id="UP000324358"/>
    </source>
</evidence>
<reference evidence="1 2" key="1">
    <citation type="submission" date="2019-08" db="EMBL/GenBank/DDBJ databases">
        <title>Genomes of Antarctic Bizionia species.</title>
        <authorList>
            <person name="Bowman J.P."/>
        </authorList>
    </citation>
    <scope>NUCLEOTIDE SEQUENCE [LARGE SCALE GENOMIC DNA]</scope>
    <source>
        <strain evidence="1 2">APA-1</strain>
    </source>
</reference>
<evidence type="ECO:0000313" key="1">
    <source>
        <dbReference type="EMBL" id="TYB73250.1"/>
    </source>
</evidence>
<dbReference type="RefSeq" id="WP_148367323.1">
    <property type="nucleotide sequence ID" value="NZ_VSKL01000002.1"/>
</dbReference>
<gene>
    <name evidence="1" type="ORF">ES675_06195</name>
</gene>
<dbReference type="Proteomes" id="UP000324358">
    <property type="component" value="Unassembled WGS sequence"/>
</dbReference>
<proteinExistence type="predicted"/>
<protein>
    <submittedName>
        <fullName evidence="1">Uncharacterized protein</fullName>
    </submittedName>
</protein>
<sequence length="127" mass="14212">MYYPIIYISYSWTNCAIELLVKDGNRGPGPHDIDFFGSMGYEQFTIPSYSSFTWFTFKLATPKPVNAGVQTFLSFCNVWQTTFATNSNYLNGSSHEASASTPNAQGDLLFRIHSQPIPGSCGWQNMN</sequence>
<dbReference type="AlphaFoldDB" id="A0A5D0QVR4"/>